<gene>
    <name evidence="1" type="ORF">PAPOLLO_LOCUS25019</name>
</gene>
<organism evidence="1 2">
    <name type="scientific">Parnassius apollo</name>
    <name type="common">Apollo butterfly</name>
    <name type="synonym">Papilio apollo</name>
    <dbReference type="NCBI Taxonomy" id="110799"/>
    <lineage>
        <taxon>Eukaryota</taxon>
        <taxon>Metazoa</taxon>
        <taxon>Ecdysozoa</taxon>
        <taxon>Arthropoda</taxon>
        <taxon>Hexapoda</taxon>
        <taxon>Insecta</taxon>
        <taxon>Pterygota</taxon>
        <taxon>Neoptera</taxon>
        <taxon>Endopterygota</taxon>
        <taxon>Lepidoptera</taxon>
        <taxon>Glossata</taxon>
        <taxon>Ditrysia</taxon>
        <taxon>Papilionoidea</taxon>
        <taxon>Papilionidae</taxon>
        <taxon>Parnassiinae</taxon>
        <taxon>Parnassini</taxon>
        <taxon>Parnassius</taxon>
        <taxon>Parnassius</taxon>
    </lineage>
</organism>
<dbReference type="AlphaFoldDB" id="A0A8S3Y350"/>
<accession>A0A8S3Y350</accession>
<protein>
    <submittedName>
        <fullName evidence="1">(apollo) hypothetical protein</fullName>
    </submittedName>
</protein>
<evidence type="ECO:0000313" key="1">
    <source>
        <dbReference type="EMBL" id="CAG5051316.1"/>
    </source>
</evidence>
<proteinExistence type="predicted"/>
<reference evidence="1" key="1">
    <citation type="submission" date="2021-04" db="EMBL/GenBank/DDBJ databases">
        <authorList>
            <person name="Tunstrom K."/>
        </authorList>
    </citation>
    <scope>NUCLEOTIDE SEQUENCE</scope>
</reference>
<evidence type="ECO:0000313" key="2">
    <source>
        <dbReference type="Proteomes" id="UP000691718"/>
    </source>
</evidence>
<name>A0A8S3Y350_PARAO</name>
<comment type="caution">
    <text evidence="1">The sequence shown here is derived from an EMBL/GenBank/DDBJ whole genome shotgun (WGS) entry which is preliminary data.</text>
</comment>
<dbReference type="EMBL" id="CAJQZP010001492">
    <property type="protein sequence ID" value="CAG5051316.1"/>
    <property type="molecule type" value="Genomic_DNA"/>
</dbReference>
<dbReference type="Proteomes" id="UP000691718">
    <property type="component" value="Unassembled WGS sequence"/>
</dbReference>
<sequence>MDAETPRSLFGKQRLKRRLAFVSSPETSESEESATVTLARTNTLRIETLENEESATTTLPRTCTLQKKNTTIRDYEITEVLEQIDSDFSASSSDNYQPDSTGW</sequence>
<keyword evidence="2" id="KW-1185">Reference proteome</keyword>